<dbReference type="PIRSF" id="PIRSF000137">
    <property type="entry name" value="Alcohol_oxidase"/>
    <property type="match status" value="1"/>
</dbReference>
<evidence type="ECO:0000256" key="2">
    <source>
        <dbReference type="ARBA" id="ARBA00004191"/>
    </source>
</evidence>
<dbReference type="STRING" id="5098.A0A507QWP5"/>
<keyword evidence="10" id="KW-0560">Oxidoreductase</keyword>
<feature type="domain" description="Glucose-methanol-choline oxidoreductase N-terminal" evidence="16">
    <location>
        <begin position="324"/>
        <end position="338"/>
    </location>
</feature>
<dbReference type="SUPFAM" id="SSF51905">
    <property type="entry name" value="FAD/NAD(P)-binding domain"/>
    <property type="match status" value="1"/>
</dbReference>
<feature type="chain" id="PRO_5021412976" description="glucose oxidase" evidence="15">
    <location>
        <begin position="25"/>
        <end position="619"/>
    </location>
</feature>
<sequence>MALCYPRQSVLVLLTACISVPAHYDTQSGSPRSAALLAAAVPQPHLPHLSNSNYDYIVIGGGTSGLTVANRLSENPNLNVLVIEAGSSVFDNPNVTDVNGYGLALGTDIDWQYESVNQTYGGGSPQVLRAGKALAGTSAINGMAYTRAEDVQIDAWQAIGNAGWTWNSLFPYYLKSENLTRPNQQQIEAGASYNPAVNGEEGHLHVGFKDYPVGDLTTYLNQTYQGLGIPWTEDVNGGKMRGFNIMPSTIDYAAQVREDAARAYYWPFKSRANLHVMLDTFVNRIVWDGKALDGQVTAQGVEVTSSNGTVSVIPAKREVIVSAGSLKSPGILELSGIGNPAILRKHNIPVQVDLPTVGENLQDQTNTDMGASGFRNITGANTLVYPNIYDIFGNETESLAQSLLHKLKQYASDAAKVSGGTMKEADLERLFQLQYNLIFKENVPIAEIIISPGGGKAVASEYWGLLPFSRGNVHISSSSPLDKPTINPNYFMFDYDMDIHVSIAKFIRRIFETEPMRGLIQEETAPGFSAVAQNSSDDAWKNWLLDGHYRSNFHPVGTAAMMPRSLGGVVNDQLTVYGTTNVRVIDASIVPFQVCGHLTSTLYAISERVAEIMKMEAAF</sequence>
<evidence type="ECO:0000256" key="7">
    <source>
        <dbReference type="ARBA" id="ARBA00022530"/>
    </source>
</evidence>
<comment type="similarity">
    <text evidence="4">Belongs to the GMC oxidoreductase family.</text>
</comment>
<evidence type="ECO:0000256" key="5">
    <source>
        <dbReference type="ARBA" id="ARBA00011738"/>
    </source>
</evidence>
<dbReference type="InterPro" id="IPR036188">
    <property type="entry name" value="FAD/NAD-bd_sf"/>
</dbReference>
<feature type="signal peptide" evidence="15">
    <location>
        <begin position="1"/>
        <end position="24"/>
    </location>
</feature>
<evidence type="ECO:0000256" key="6">
    <source>
        <dbReference type="ARBA" id="ARBA00022512"/>
    </source>
</evidence>
<evidence type="ECO:0000313" key="17">
    <source>
        <dbReference type="EMBL" id="TQB74019.1"/>
    </source>
</evidence>
<evidence type="ECO:0000256" key="8">
    <source>
        <dbReference type="ARBA" id="ARBA00022630"/>
    </source>
</evidence>
<dbReference type="PROSITE" id="PS00624">
    <property type="entry name" value="GMC_OXRED_2"/>
    <property type="match status" value="1"/>
</dbReference>
<comment type="cofactor">
    <cofactor evidence="1 14">
        <name>FAD</name>
        <dbReference type="ChEBI" id="CHEBI:57692"/>
    </cofactor>
</comment>
<keyword evidence="7" id="KW-0272">Extracellular matrix</keyword>
<evidence type="ECO:0000256" key="13">
    <source>
        <dbReference type="PIRSR" id="PIRSR000137-1"/>
    </source>
</evidence>
<gene>
    <name evidence="17" type="ORF">MPDQ_005218</name>
</gene>
<comment type="catalytic activity">
    <reaction evidence="11">
        <text>beta-D-glucose + O2 = D-glucono-1,5-lactone + H2O2</text>
        <dbReference type="Rhea" id="RHEA:11428"/>
        <dbReference type="ChEBI" id="CHEBI:15379"/>
        <dbReference type="ChEBI" id="CHEBI:15903"/>
        <dbReference type="ChEBI" id="CHEBI:16217"/>
        <dbReference type="ChEBI" id="CHEBI:16240"/>
        <dbReference type="EC" id="1.1.3.4"/>
    </reaction>
    <physiologicalReaction direction="left-to-right" evidence="11">
        <dbReference type="Rhea" id="RHEA:11429"/>
    </physiologicalReaction>
</comment>
<reference evidence="17 18" key="1">
    <citation type="submission" date="2019-06" db="EMBL/GenBank/DDBJ databases">
        <title>Wine fermentation using esterase from Monascus purpureus.</title>
        <authorList>
            <person name="Geng C."/>
            <person name="Zhang Y."/>
        </authorList>
    </citation>
    <scope>NUCLEOTIDE SEQUENCE [LARGE SCALE GENOMIC DNA]</scope>
    <source>
        <strain evidence="17">HQ1</strain>
    </source>
</reference>
<keyword evidence="15" id="KW-0732">Signal</keyword>
<evidence type="ECO:0000256" key="15">
    <source>
        <dbReference type="SAM" id="SignalP"/>
    </source>
</evidence>
<evidence type="ECO:0000259" key="16">
    <source>
        <dbReference type="PROSITE" id="PS00624"/>
    </source>
</evidence>
<dbReference type="InterPro" id="IPR000172">
    <property type="entry name" value="GMC_OxRdtase_N"/>
</dbReference>
<dbReference type="PANTHER" id="PTHR11552">
    <property type="entry name" value="GLUCOSE-METHANOL-CHOLINE GMC OXIDOREDUCTASE"/>
    <property type="match status" value="1"/>
</dbReference>
<evidence type="ECO:0000256" key="3">
    <source>
        <dbReference type="ARBA" id="ARBA00004498"/>
    </source>
</evidence>
<dbReference type="Proteomes" id="UP000319663">
    <property type="component" value="Unassembled WGS sequence"/>
</dbReference>
<dbReference type="Gene3D" id="4.10.450.10">
    <property type="entry name" value="Glucose Oxidase, domain 2"/>
    <property type="match status" value="1"/>
</dbReference>
<proteinExistence type="inferred from homology"/>
<feature type="active site" description="Proton acceptor" evidence="13">
    <location>
        <position position="597"/>
    </location>
</feature>
<dbReference type="InterPro" id="IPR027424">
    <property type="entry name" value="Glucose_Oxidase_domain_2"/>
</dbReference>
<dbReference type="SUPFAM" id="SSF54373">
    <property type="entry name" value="FAD-linked reductases, C-terminal domain"/>
    <property type="match status" value="1"/>
</dbReference>
<comment type="subcellular location">
    <subcellularLocation>
        <location evidence="2">Secreted</location>
        <location evidence="2">Cell wall</location>
    </subcellularLocation>
    <subcellularLocation>
        <location evidence="3">Secreted</location>
        <location evidence="3">Extracellular space</location>
        <location evidence="3">Extracellular matrix</location>
    </subcellularLocation>
</comment>
<evidence type="ECO:0000256" key="11">
    <source>
        <dbReference type="ARBA" id="ARBA00049435"/>
    </source>
</evidence>
<dbReference type="EC" id="1.1.3.4" evidence="12"/>
<dbReference type="Gene3D" id="3.50.50.60">
    <property type="entry name" value="FAD/NAD(P)-binding domain"/>
    <property type="match status" value="1"/>
</dbReference>
<keyword evidence="8" id="KW-0285">Flavoprotein</keyword>
<dbReference type="EMBL" id="VIFY01000036">
    <property type="protein sequence ID" value="TQB74019.1"/>
    <property type="molecule type" value="Genomic_DNA"/>
</dbReference>
<keyword evidence="6" id="KW-0134">Cell wall</keyword>
<evidence type="ECO:0000256" key="4">
    <source>
        <dbReference type="ARBA" id="ARBA00010790"/>
    </source>
</evidence>
<dbReference type="Pfam" id="PF00732">
    <property type="entry name" value="GMC_oxred_N"/>
    <property type="match status" value="1"/>
</dbReference>
<feature type="binding site" evidence="14">
    <location>
        <position position="282"/>
    </location>
    <ligand>
        <name>FAD</name>
        <dbReference type="ChEBI" id="CHEBI:57692"/>
    </ligand>
</feature>
<feature type="binding site" evidence="14">
    <location>
        <position position="137"/>
    </location>
    <ligand>
        <name>FAD</name>
        <dbReference type="ChEBI" id="CHEBI:57692"/>
    </ligand>
</feature>
<dbReference type="GO" id="GO:0046562">
    <property type="term" value="F:beta-D-glucose oxidase activity"/>
    <property type="evidence" value="ECO:0007669"/>
    <property type="project" value="UniProtKB-EC"/>
</dbReference>
<comment type="subunit">
    <text evidence="5">Homodimer.</text>
</comment>
<feature type="active site" description="Proton donor" evidence="13">
    <location>
        <position position="554"/>
    </location>
</feature>
<dbReference type="Pfam" id="PF05199">
    <property type="entry name" value="GMC_oxred_C"/>
    <property type="match status" value="1"/>
</dbReference>
<name>A0A507QWP5_MONPU</name>
<evidence type="ECO:0000256" key="9">
    <source>
        <dbReference type="ARBA" id="ARBA00022827"/>
    </source>
</evidence>
<accession>A0A507QWP5</accession>
<keyword evidence="9 14" id="KW-0274">FAD</keyword>
<evidence type="ECO:0000313" key="18">
    <source>
        <dbReference type="Proteomes" id="UP000319663"/>
    </source>
</evidence>
<evidence type="ECO:0000256" key="14">
    <source>
        <dbReference type="PIRSR" id="PIRSR000137-2"/>
    </source>
</evidence>
<dbReference type="Gene3D" id="3.30.560.10">
    <property type="entry name" value="Glucose Oxidase, domain 3"/>
    <property type="match status" value="1"/>
</dbReference>
<dbReference type="InterPro" id="IPR007867">
    <property type="entry name" value="GMC_OxRtase_C"/>
</dbReference>
<dbReference type="GO" id="GO:0050660">
    <property type="term" value="F:flavin adenine dinucleotide binding"/>
    <property type="evidence" value="ECO:0007669"/>
    <property type="project" value="InterPro"/>
</dbReference>
<comment type="caution">
    <text evidence="17">The sequence shown here is derived from an EMBL/GenBank/DDBJ whole genome shotgun (WGS) entry which is preliminary data.</text>
</comment>
<evidence type="ECO:0000256" key="1">
    <source>
        <dbReference type="ARBA" id="ARBA00001974"/>
    </source>
</evidence>
<feature type="binding site" evidence="14">
    <location>
        <begin position="63"/>
        <end position="64"/>
    </location>
    <ligand>
        <name>FAD</name>
        <dbReference type="ChEBI" id="CHEBI:57692"/>
    </ligand>
</feature>
<evidence type="ECO:0000256" key="10">
    <source>
        <dbReference type="ARBA" id="ARBA00023002"/>
    </source>
</evidence>
<dbReference type="PANTHER" id="PTHR11552:SF201">
    <property type="entry name" value="GLUCOSE-METHANOL-CHOLINE OXIDOREDUCTASE N-TERMINAL DOMAIN-CONTAINING PROTEIN"/>
    <property type="match status" value="1"/>
</dbReference>
<dbReference type="InterPro" id="IPR012132">
    <property type="entry name" value="GMC_OxRdtase"/>
</dbReference>
<dbReference type="AlphaFoldDB" id="A0A507QWP5"/>
<keyword evidence="7" id="KW-0964">Secreted</keyword>
<keyword evidence="18" id="KW-1185">Reference proteome</keyword>
<protein>
    <recommendedName>
        <fullName evidence="12">glucose oxidase</fullName>
        <ecNumber evidence="12">1.1.3.4</ecNumber>
    </recommendedName>
</protein>
<evidence type="ECO:0000256" key="12">
    <source>
        <dbReference type="ARBA" id="ARBA00049722"/>
    </source>
</evidence>
<organism evidence="17 18">
    <name type="scientific">Monascus purpureus</name>
    <name type="common">Red mold</name>
    <name type="synonym">Monascus anka</name>
    <dbReference type="NCBI Taxonomy" id="5098"/>
    <lineage>
        <taxon>Eukaryota</taxon>
        <taxon>Fungi</taxon>
        <taxon>Dikarya</taxon>
        <taxon>Ascomycota</taxon>
        <taxon>Pezizomycotina</taxon>
        <taxon>Eurotiomycetes</taxon>
        <taxon>Eurotiomycetidae</taxon>
        <taxon>Eurotiales</taxon>
        <taxon>Aspergillaceae</taxon>
        <taxon>Monascus</taxon>
    </lineage>
</organism>